<feature type="transmembrane region" description="Helical" evidence="1">
    <location>
        <begin position="112"/>
        <end position="129"/>
    </location>
</feature>
<keyword evidence="1" id="KW-0472">Membrane</keyword>
<feature type="transmembrane region" description="Helical" evidence="1">
    <location>
        <begin position="85"/>
        <end position="106"/>
    </location>
</feature>
<accession>A0AAU8A6J1</accession>
<reference evidence="2" key="1">
    <citation type="submission" date="2023-02" db="EMBL/GenBank/DDBJ databases">
        <title>Gut commensal Christensenella minuta modulates host metabolism via a new class of secondary bile acids.</title>
        <authorList>
            <person name="Liu C."/>
        </authorList>
    </citation>
    <scope>NUCLEOTIDE SEQUENCE</scope>
    <source>
        <strain evidence="2">CA70</strain>
    </source>
</reference>
<dbReference type="RefSeq" id="WP_079546388.1">
    <property type="nucleotide sequence ID" value="NZ_CP117826.1"/>
</dbReference>
<protein>
    <submittedName>
        <fullName evidence="2">Uncharacterized protein</fullName>
    </submittedName>
</protein>
<gene>
    <name evidence="2" type="ORF">PUP29_07870</name>
</gene>
<dbReference type="AlphaFoldDB" id="A0AAU8A6J1"/>
<keyword evidence="1" id="KW-0812">Transmembrane</keyword>
<evidence type="ECO:0000256" key="1">
    <source>
        <dbReference type="SAM" id="Phobius"/>
    </source>
</evidence>
<proteinExistence type="predicted"/>
<sequence length="154" mass="17567">MIQKIVDFVEGIKAEKLLKAAGVLLLIIGALDALAVVSLYPMRTNPGYAYDPDWKFMLLDWIMPAVEITAGILAFYFIRHREKHMAASALAMVMVLLSTFMANLFMDFAEKAFVYVSLIPAYLYLFGAAKLREGEKYKNYEIYQTFYENHKKSG</sequence>
<feature type="transmembrane region" description="Helical" evidence="1">
    <location>
        <begin position="61"/>
        <end position="78"/>
    </location>
</feature>
<name>A0AAU8A6J1_9FIRM</name>
<keyword evidence="1" id="KW-1133">Transmembrane helix</keyword>
<evidence type="ECO:0000313" key="2">
    <source>
        <dbReference type="EMBL" id="XCC61447.1"/>
    </source>
</evidence>
<organism evidence="2">
    <name type="scientific">Christensenella massiliensis</name>
    <dbReference type="NCBI Taxonomy" id="1805714"/>
    <lineage>
        <taxon>Bacteria</taxon>
        <taxon>Bacillati</taxon>
        <taxon>Bacillota</taxon>
        <taxon>Clostridia</taxon>
        <taxon>Christensenellales</taxon>
        <taxon>Christensenellaceae</taxon>
        <taxon>Christensenella</taxon>
    </lineage>
</organism>
<dbReference type="EMBL" id="CP117826">
    <property type="protein sequence ID" value="XCC61447.1"/>
    <property type="molecule type" value="Genomic_DNA"/>
</dbReference>
<feature type="transmembrane region" description="Helical" evidence="1">
    <location>
        <begin position="21"/>
        <end position="41"/>
    </location>
</feature>